<reference evidence="6" key="1">
    <citation type="journal article" date="2010" name="Nat. Biotechnol.">
        <title>Draft genome sequence of the oilseed species Ricinus communis.</title>
        <authorList>
            <person name="Chan A.P."/>
            <person name="Crabtree J."/>
            <person name="Zhao Q."/>
            <person name="Lorenzi H."/>
            <person name="Orvis J."/>
            <person name="Puiu D."/>
            <person name="Melake-Berhan A."/>
            <person name="Jones K.M."/>
            <person name="Redman J."/>
            <person name="Chen G."/>
            <person name="Cahoon E.B."/>
            <person name="Gedil M."/>
            <person name="Stanke M."/>
            <person name="Haas B.J."/>
            <person name="Wortman J.R."/>
            <person name="Fraser-Liggett C.M."/>
            <person name="Ravel J."/>
            <person name="Rabinowicz P.D."/>
        </authorList>
    </citation>
    <scope>NUCLEOTIDE SEQUENCE [LARGE SCALE GENOMIC DNA]</scope>
    <source>
        <strain evidence="6">cv. Hale</strain>
    </source>
</reference>
<proteinExistence type="predicted"/>
<evidence type="ECO:0000256" key="2">
    <source>
        <dbReference type="ARBA" id="ARBA00023172"/>
    </source>
</evidence>
<evidence type="ECO:0000256" key="3">
    <source>
        <dbReference type="SAM" id="MobiDB-lite"/>
    </source>
</evidence>
<dbReference type="GO" id="GO:0009009">
    <property type="term" value="F:site-specific recombinase activity"/>
    <property type="evidence" value="ECO:0000318"/>
    <property type="project" value="GO_Central"/>
</dbReference>
<name>B9TFB1_RICCO</name>
<evidence type="ECO:0000313" key="6">
    <source>
        <dbReference type="Proteomes" id="UP000008311"/>
    </source>
</evidence>
<protein>
    <submittedName>
        <fullName evidence="5">Shufflon-specific DNA recombinase, putative</fullName>
    </submittedName>
</protein>
<dbReference type="InterPro" id="IPR010998">
    <property type="entry name" value="Integrase_recombinase_N"/>
</dbReference>
<keyword evidence="1" id="KW-0238">DNA-binding</keyword>
<dbReference type="InterPro" id="IPR050090">
    <property type="entry name" value="Tyrosine_recombinase_XerCD"/>
</dbReference>
<accession>B9TFB1</accession>
<dbReference type="AlphaFoldDB" id="B9TFB1"/>
<evidence type="ECO:0000313" key="5">
    <source>
        <dbReference type="EMBL" id="EEF25453.1"/>
    </source>
</evidence>
<organism evidence="5 6">
    <name type="scientific">Ricinus communis</name>
    <name type="common">Castor bean</name>
    <dbReference type="NCBI Taxonomy" id="3988"/>
    <lineage>
        <taxon>Eukaryota</taxon>
        <taxon>Viridiplantae</taxon>
        <taxon>Streptophyta</taxon>
        <taxon>Embryophyta</taxon>
        <taxon>Tracheophyta</taxon>
        <taxon>Spermatophyta</taxon>
        <taxon>Magnoliopsida</taxon>
        <taxon>eudicotyledons</taxon>
        <taxon>Gunneridae</taxon>
        <taxon>Pentapetalae</taxon>
        <taxon>rosids</taxon>
        <taxon>fabids</taxon>
        <taxon>Malpighiales</taxon>
        <taxon>Euphorbiaceae</taxon>
        <taxon>Acalyphoideae</taxon>
        <taxon>Acalypheae</taxon>
        <taxon>Ricinus</taxon>
    </lineage>
</organism>
<dbReference type="InterPro" id="IPR002104">
    <property type="entry name" value="Integrase_catalytic"/>
</dbReference>
<sequence>MQQIRAELQQTDKASGQGPFQTSLGVALTDYGRQRLPYLKGARQEAQRINQYLRAIGLPIFKVEEISEPVTDVRNKGLRHFNVTLVAEKERTIRNSLKQHRQQQDAQRAEADRVRKRLSATPVAEITMRQMQALMDAMVDAGVAPATIQLERALLRHFFNHARKQWQWTRPHQNPAGEGLTLPTVDNKRDQVLTQRDWERLHVHLKDYCNPYAYPLVMLLLESAMRIGEPLVHTSWGDVDWERNILRLGDAKAGQRNVPLSPHAVRILRGLQAQDEASKPADRIFKTTYEAIKKAWADSCKKAGISDIRLHDLRHTSATRYAIEFNGNQPYLKVITGHKTDVMLNRYINIKAEHVALAMHKKEIPPELAPAGYRGSLFDADAEEFPEVSPAARASNVIRVAFGRAAA</sequence>
<feature type="domain" description="Tyr recombinase" evidence="4">
    <location>
        <begin position="188"/>
        <end position="360"/>
    </location>
</feature>
<evidence type="ECO:0000256" key="1">
    <source>
        <dbReference type="ARBA" id="ARBA00023125"/>
    </source>
</evidence>
<evidence type="ECO:0000259" key="4">
    <source>
        <dbReference type="PROSITE" id="PS51898"/>
    </source>
</evidence>
<dbReference type="InterPro" id="IPR013762">
    <property type="entry name" value="Integrase-like_cat_sf"/>
</dbReference>
<dbReference type="Pfam" id="PF00589">
    <property type="entry name" value="Phage_integrase"/>
    <property type="match status" value="1"/>
</dbReference>
<dbReference type="Proteomes" id="UP000008311">
    <property type="component" value="Unassembled WGS sequence"/>
</dbReference>
<dbReference type="InParanoid" id="B9TFB1"/>
<dbReference type="SUPFAM" id="SSF56349">
    <property type="entry name" value="DNA breaking-rejoining enzymes"/>
    <property type="match status" value="1"/>
</dbReference>
<gene>
    <name evidence="5" type="ORF">RCOM_1890830</name>
</gene>
<dbReference type="GO" id="GO:0007059">
    <property type="term" value="P:chromosome segregation"/>
    <property type="evidence" value="ECO:0000318"/>
    <property type="project" value="GO_Central"/>
</dbReference>
<dbReference type="CDD" id="cd00796">
    <property type="entry name" value="INT_Rci_Hp1_C"/>
    <property type="match status" value="1"/>
</dbReference>
<keyword evidence="6" id="KW-1185">Reference proteome</keyword>
<dbReference type="Gene3D" id="1.10.150.130">
    <property type="match status" value="1"/>
</dbReference>
<dbReference type="PANTHER" id="PTHR30349:SF41">
    <property type="entry name" value="INTEGRASE_RECOMBINASE PROTEIN MJ0367-RELATED"/>
    <property type="match status" value="1"/>
</dbReference>
<dbReference type="EMBL" id="EQ979659">
    <property type="protein sequence ID" value="EEF25453.1"/>
    <property type="molecule type" value="Genomic_DNA"/>
</dbReference>
<dbReference type="GO" id="GO:0003677">
    <property type="term" value="F:DNA binding"/>
    <property type="evidence" value="ECO:0007669"/>
    <property type="project" value="UniProtKB-KW"/>
</dbReference>
<dbReference type="PROSITE" id="PS51898">
    <property type="entry name" value="TYR_RECOMBINASE"/>
    <property type="match status" value="1"/>
</dbReference>
<dbReference type="PANTHER" id="PTHR30349">
    <property type="entry name" value="PHAGE INTEGRASE-RELATED"/>
    <property type="match status" value="1"/>
</dbReference>
<dbReference type="InterPro" id="IPR011010">
    <property type="entry name" value="DNA_brk_join_enz"/>
</dbReference>
<keyword evidence="2" id="KW-0233">DNA recombination</keyword>
<feature type="region of interest" description="Disordered" evidence="3">
    <location>
        <begin position="1"/>
        <end position="21"/>
    </location>
</feature>
<dbReference type="GO" id="GO:0006310">
    <property type="term" value="P:DNA recombination"/>
    <property type="evidence" value="ECO:0000318"/>
    <property type="project" value="GO_Central"/>
</dbReference>
<dbReference type="Gene3D" id="1.10.443.10">
    <property type="entry name" value="Intergrase catalytic core"/>
    <property type="match status" value="1"/>
</dbReference>